<name>A0A3B1BID3_9ZZZZ</name>
<reference evidence="1" key="1">
    <citation type="submission" date="2018-06" db="EMBL/GenBank/DDBJ databases">
        <authorList>
            <person name="Zhirakovskaya E."/>
        </authorList>
    </citation>
    <scope>NUCLEOTIDE SEQUENCE</scope>
</reference>
<evidence type="ECO:0000313" key="1">
    <source>
        <dbReference type="EMBL" id="VAX05965.1"/>
    </source>
</evidence>
<proteinExistence type="predicted"/>
<gene>
    <name evidence="1" type="ORF">MNBD_GAMMA25-2547</name>
</gene>
<organism evidence="1">
    <name type="scientific">hydrothermal vent metagenome</name>
    <dbReference type="NCBI Taxonomy" id="652676"/>
    <lineage>
        <taxon>unclassified sequences</taxon>
        <taxon>metagenomes</taxon>
        <taxon>ecological metagenomes</taxon>
    </lineage>
</organism>
<dbReference type="AlphaFoldDB" id="A0A3B1BID3"/>
<sequence>MALLSVIRRRHYRERLAIRKIVKRTRLPRNMVRKYLGNDMVEPISQ</sequence>
<accession>A0A3B1BID3</accession>
<protein>
    <submittedName>
        <fullName evidence="1">Uncharacterized protein</fullName>
    </submittedName>
</protein>
<dbReference type="EMBL" id="UOFY01000005">
    <property type="protein sequence ID" value="VAX05965.1"/>
    <property type="molecule type" value="Genomic_DNA"/>
</dbReference>